<keyword evidence="1" id="KW-1133">Transmembrane helix</keyword>
<evidence type="ECO:0008006" key="4">
    <source>
        <dbReference type="Google" id="ProtNLM"/>
    </source>
</evidence>
<dbReference type="Proteomes" id="UP001165653">
    <property type="component" value="Unassembled WGS sequence"/>
</dbReference>
<accession>A0ABT3GBA0</accession>
<proteinExistence type="predicted"/>
<gene>
    <name evidence="2" type="ORF">OJ996_26225</name>
</gene>
<protein>
    <recommendedName>
        <fullName evidence="4">DUF3592 domain-containing protein</fullName>
    </recommendedName>
</protein>
<sequence length="178" mass="20163">MSFHRSILFWLGLFVLSFLLWAWGDSRQNYTQWHPRSTPMDSLGIGQSASALHVSRMVVKVGTISPGSHITVLPVQKPFVRIPLYRGRKMPVPWFTALRWESGFKPGGAPSFMSLGRGTASVPLYVVPDVEQTTVIIPHWVILLFYLPAWGFLSVWRALKIKRRDEALAHPELPGEEV</sequence>
<evidence type="ECO:0000256" key="1">
    <source>
        <dbReference type="SAM" id="Phobius"/>
    </source>
</evidence>
<organism evidence="2 3">
    <name type="scientific">Luteolibacter rhizosphaerae</name>
    <dbReference type="NCBI Taxonomy" id="2989719"/>
    <lineage>
        <taxon>Bacteria</taxon>
        <taxon>Pseudomonadati</taxon>
        <taxon>Verrucomicrobiota</taxon>
        <taxon>Verrucomicrobiia</taxon>
        <taxon>Verrucomicrobiales</taxon>
        <taxon>Verrucomicrobiaceae</taxon>
        <taxon>Luteolibacter</taxon>
    </lineage>
</organism>
<dbReference type="EMBL" id="JAPDDR010000028">
    <property type="protein sequence ID" value="MCW1917111.1"/>
    <property type="molecule type" value="Genomic_DNA"/>
</dbReference>
<evidence type="ECO:0000313" key="3">
    <source>
        <dbReference type="Proteomes" id="UP001165653"/>
    </source>
</evidence>
<feature type="transmembrane region" description="Helical" evidence="1">
    <location>
        <begin position="137"/>
        <end position="156"/>
    </location>
</feature>
<dbReference type="RefSeq" id="WP_264516730.1">
    <property type="nucleotide sequence ID" value="NZ_JAPDDR010000028.1"/>
</dbReference>
<reference evidence="2" key="1">
    <citation type="submission" date="2022-10" db="EMBL/GenBank/DDBJ databases">
        <title>Luteolibacter sp. GHJ8, whole genome shotgun sequencing project.</title>
        <authorList>
            <person name="Zhao G."/>
            <person name="Shen L."/>
        </authorList>
    </citation>
    <scope>NUCLEOTIDE SEQUENCE</scope>
    <source>
        <strain evidence="2">GHJ8</strain>
    </source>
</reference>
<name>A0ABT3GBA0_9BACT</name>
<keyword evidence="3" id="KW-1185">Reference proteome</keyword>
<comment type="caution">
    <text evidence="2">The sequence shown here is derived from an EMBL/GenBank/DDBJ whole genome shotgun (WGS) entry which is preliminary data.</text>
</comment>
<evidence type="ECO:0000313" key="2">
    <source>
        <dbReference type="EMBL" id="MCW1917111.1"/>
    </source>
</evidence>
<keyword evidence="1" id="KW-0472">Membrane</keyword>
<keyword evidence="1" id="KW-0812">Transmembrane</keyword>